<dbReference type="Proteomes" id="UP000579281">
    <property type="component" value="Unassembled WGS sequence"/>
</dbReference>
<evidence type="ECO:0000256" key="6">
    <source>
        <dbReference type="ARBA" id="ARBA00023054"/>
    </source>
</evidence>
<feature type="domain" description="YknX-like C-terminal permuted SH3-like" evidence="11">
    <location>
        <begin position="341"/>
        <end position="407"/>
    </location>
</feature>
<dbReference type="PANTHER" id="PTHR32347">
    <property type="entry name" value="EFFLUX SYSTEM COMPONENT YKNX-RELATED"/>
    <property type="match status" value="1"/>
</dbReference>
<dbReference type="Gene3D" id="2.40.30.170">
    <property type="match status" value="1"/>
</dbReference>
<dbReference type="GO" id="GO:0016020">
    <property type="term" value="C:membrane"/>
    <property type="evidence" value="ECO:0007669"/>
    <property type="project" value="InterPro"/>
</dbReference>
<keyword evidence="4" id="KW-0812">Transmembrane</keyword>
<dbReference type="EMBL" id="JACHEN010000042">
    <property type="protein sequence ID" value="MBB6218582.1"/>
    <property type="molecule type" value="Genomic_DNA"/>
</dbReference>
<evidence type="ECO:0000256" key="3">
    <source>
        <dbReference type="ARBA" id="ARBA00009477"/>
    </source>
</evidence>
<dbReference type="InterPro" id="IPR006143">
    <property type="entry name" value="RND_pump_MFP"/>
</dbReference>
<dbReference type="SUPFAM" id="SSF111369">
    <property type="entry name" value="HlyD-like secretion proteins"/>
    <property type="match status" value="1"/>
</dbReference>
<dbReference type="AlphaFoldDB" id="A0A841L667"/>
<dbReference type="RefSeq" id="WP_184313184.1">
    <property type="nucleotide sequence ID" value="NZ_JACHEN010000042.1"/>
</dbReference>
<keyword evidence="13" id="KW-1185">Reference proteome</keyword>
<dbReference type="InterPro" id="IPR058637">
    <property type="entry name" value="YknX-like_C"/>
</dbReference>
<evidence type="ECO:0000259" key="10">
    <source>
        <dbReference type="Pfam" id="PF25984"/>
    </source>
</evidence>
<dbReference type="Gene3D" id="2.40.420.20">
    <property type="match status" value="1"/>
</dbReference>
<feature type="domain" description="LcnD-like C-terminal" evidence="9">
    <location>
        <begin position="250"/>
        <end position="337"/>
    </location>
</feature>
<dbReference type="Gene3D" id="2.40.50.100">
    <property type="match status" value="1"/>
</dbReference>
<evidence type="ECO:0000259" key="9">
    <source>
        <dbReference type="Pfam" id="PF25940"/>
    </source>
</evidence>
<evidence type="ECO:0000256" key="2">
    <source>
        <dbReference type="ARBA" id="ARBA00004370"/>
    </source>
</evidence>
<reference evidence="12 13" key="1">
    <citation type="submission" date="2020-08" db="EMBL/GenBank/DDBJ databases">
        <title>Genomic Encyclopedia of Type Strains, Phase IV (KMG-IV): sequencing the most valuable type-strain genomes for metagenomic binning, comparative biology and taxonomic classification.</title>
        <authorList>
            <person name="Goeker M."/>
        </authorList>
    </citation>
    <scope>NUCLEOTIDE SEQUENCE [LARGE SCALE GENOMIC DNA]</scope>
    <source>
        <strain evidence="12 13">DSM 103526</strain>
    </source>
</reference>
<keyword evidence="7" id="KW-0472">Membrane</keyword>
<gene>
    <name evidence="12" type="ORF">HNQ80_004756</name>
</gene>
<dbReference type="Pfam" id="PF25989">
    <property type="entry name" value="YknX_C"/>
    <property type="match status" value="1"/>
</dbReference>
<dbReference type="Pfam" id="PF25984">
    <property type="entry name" value="BSH_YknX"/>
    <property type="match status" value="1"/>
</dbReference>
<comment type="similarity">
    <text evidence="3">Belongs to the membrane fusion protein (MFP) (TC 8.A.1) family.</text>
</comment>
<evidence type="ECO:0000313" key="12">
    <source>
        <dbReference type="EMBL" id="MBB6218582.1"/>
    </source>
</evidence>
<dbReference type="NCBIfam" id="TIGR01730">
    <property type="entry name" value="RND_mfp"/>
    <property type="match status" value="1"/>
</dbReference>
<sequence>MKKKMIWGLVIGAVLIASLIWVFSNRGMAVDVAKVGRGDIKKYVEDIGTVKCKEQKTVSIEGSGRIETIAVEVGQQVKKGDILLTMEKEQLEIQLKDADEKIKEIEASFQGSEIRNYATQVEKGRIAVRQAEDAYGLASDDFNNTKMLYEAGAVSRYELNQKESALKNAQALLNTAQIQLQEIENNTPESIRAAYKAQMEQAALNRESTLLSLKKQEIVSPIDGIILERNVETNTVGMPGTIAFVIGNIENIEVEAYILADDVTDVKLGDEVELTERSERKQVISGKVTKIAPSATTITSSLGVNQKKVSVTIAPLKQITELKPGYEVDIKVITQRKNNVIMVPVSAVFDYQGKSCVFVVESGKAVLRTIQKGIQDELFVEIVDGLKEGELVLSEPDNSIREGMKIKPIEPKK</sequence>
<dbReference type="GO" id="GO:0030313">
    <property type="term" value="C:cell envelope"/>
    <property type="evidence" value="ECO:0007669"/>
    <property type="project" value="UniProtKB-SubCell"/>
</dbReference>
<proteinExistence type="inferred from homology"/>
<feature type="domain" description="YknX-like barrel-sandwich hybrid" evidence="10">
    <location>
        <begin position="63"/>
        <end position="234"/>
    </location>
</feature>
<evidence type="ECO:0000256" key="4">
    <source>
        <dbReference type="ARBA" id="ARBA00022692"/>
    </source>
</evidence>
<accession>A0A841L667</accession>
<dbReference type="InterPro" id="IPR050465">
    <property type="entry name" value="UPF0194_transport"/>
</dbReference>
<dbReference type="InterPro" id="IPR058795">
    <property type="entry name" value="LcnD_C"/>
</dbReference>
<evidence type="ECO:0000313" key="13">
    <source>
        <dbReference type="Proteomes" id="UP000579281"/>
    </source>
</evidence>
<evidence type="ECO:0000256" key="1">
    <source>
        <dbReference type="ARBA" id="ARBA00004196"/>
    </source>
</evidence>
<feature type="coiled-coil region" evidence="8">
    <location>
        <begin position="88"/>
        <end position="115"/>
    </location>
</feature>
<keyword evidence="5" id="KW-1133">Transmembrane helix</keyword>
<evidence type="ECO:0000256" key="5">
    <source>
        <dbReference type="ARBA" id="ARBA00022989"/>
    </source>
</evidence>
<dbReference type="GO" id="GO:0022857">
    <property type="term" value="F:transmembrane transporter activity"/>
    <property type="evidence" value="ECO:0007669"/>
    <property type="project" value="InterPro"/>
</dbReference>
<comment type="caution">
    <text evidence="12">The sequence shown here is derived from an EMBL/GenBank/DDBJ whole genome shotgun (WGS) entry which is preliminary data.</text>
</comment>
<feature type="coiled-coil region" evidence="8">
    <location>
        <begin position="159"/>
        <end position="186"/>
    </location>
</feature>
<evidence type="ECO:0000259" key="11">
    <source>
        <dbReference type="Pfam" id="PF25989"/>
    </source>
</evidence>
<organism evidence="12 13">
    <name type="scientific">Anaerosolibacter carboniphilus</name>
    <dbReference type="NCBI Taxonomy" id="1417629"/>
    <lineage>
        <taxon>Bacteria</taxon>
        <taxon>Bacillati</taxon>
        <taxon>Bacillota</taxon>
        <taxon>Clostridia</taxon>
        <taxon>Peptostreptococcales</taxon>
        <taxon>Thermotaleaceae</taxon>
        <taxon>Anaerosolibacter</taxon>
    </lineage>
</organism>
<evidence type="ECO:0000256" key="8">
    <source>
        <dbReference type="SAM" id="Coils"/>
    </source>
</evidence>
<evidence type="ECO:0000256" key="7">
    <source>
        <dbReference type="ARBA" id="ARBA00023136"/>
    </source>
</evidence>
<comment type="subcellular location">
    <subcellularLocation>
        <location evidence="1">Cell envelope</location>
    </subcellularLocation>
    <subcellularLocation>
        <location evidence="2">Membrane</location>
    </subcellularLocation>
</comment>
<name>A0A841L667_9FIRM</name>
<dbReference type="Pfam" id="PF25940">
    <property type="entry name" value="LcnD_C"/>
    <property type="match status" value="1"/>
</dbReference>
<protein>
    <submittedName>
        <fullName evidence="12">HlyD family secretion protein</fullName>
    </submittedName>
</protein>
<dbReference type="InterPro" id="IPR058639">
    <property type="entry name" value="BSH_YknX-like"/>
</dbReference>
<keyword evidence="6 8" id="KW-0175">Coiled coil</keyword>